<dbReference type="Proteomes" id="UP000621492">
    <property type="component" value="Unassembled WGS sequence"/>
</dbReference>
<comment type="caution">
    <text evidence="2">The sequence shown here is derived from an EMBL/GenBank/DDBJ whole genome shotgun (WGS) entry which is preliminary data.</text>
</comment>
<feature type="transmembrane region" description="Helical" evidence="1">
    <location>
        <begin position="12"/>
        <end position="30"/>
    </location>
</feature>
<sequence>MNWPVLKDIKWLAYQLTSILSVLTGLILAVGSNSYWVLFVLLSMLLMGLGMSRATKLTR</sequence>
<feature type="transmembrane region" description="Helical" evidence="1">
    <location>
        <begin position="36"/>
        <end position="54"/>
    </location>
</feature>
<reference evidence="2" key="1">
    <citation type="journal article" date="2014" name="Int. J. Syst. Evol. Microbiol.">
        <title>Complete genome sequence of Corynebacterium casei LMG S-19264T (=DSM 44701T), isolated from a smear-ripened cheese.</title>
        <authorList>
            <consortium name="US DOE Joint Genome Institute (JGI-PGF)"/>
            <person name="Walter F."/>
            <person name="Albersmeier A."/>
            <person name="Kalinowski J."/>
            <person name="Ruckert C."/>
        </authorList>
    </citation>
    <scope>NUCLEOTIDE SEQUENCE</scope>
    <source>
        <strain evidence="2">CGMCC 1.15454</strain>
    </source>
</reference>
<evidence type="ECO:0000313" key="3">
    <source>
        <dbReference type="Proteomes" id="UP000621492"/>
    </source>
</evidence>
<keyword evidence="1" id="KW-0812">Transmembrane</keyword>
<evidence type="ECO:0000256" key="1">
    <source>
        <dbReference type="SAM" id="Phobius"/>
    </source>
</evidence>
<keyword evidence="1" id="KW-0472">Membrane</keyword>
<keyword evidence="1" id="KW-1133">Transmembrane helix</keyword>
<dbReference type="AlphaFoldDB" id="A0A9W5X7R1"/>
<dbReference type="RefSeq" id="WP_155555473.1">
    <property type="nucleotide sequence ID" value="NZ_BMJD01000049.1"/>
</dbReference>
<keyword evidence="3" id="KW-1185">Reference proteome</keyword>
<reference evidence="2" key="2">
    <citation type="submission" date="2020-09" db="EMBL/GenBank/DDBJ databases">
        <authorList>
            <person name="Sun Q."/>
            <person name="Zhou Y."/>
        </authorList>
    </citation>
    <scope>NUCLEOTIDE SEQUENCE</scope>
    <source>
        <strain evidence="2">CGMCC 1.15454</strain>
    </source>
</reference>
<proteinExistence type="predicted"/>
<dbReference type="EMBL" id="BMJD01000049">
    <property type="protein sequence ID" value="GGB58404.1"/>
    <property type="molecule type" value="Genomic_DNA"/>
</dbReference>
<protein>
    <submittedName>
        <fullName evidence="2">Uncharacterized protein</fullName>
    </submittedName>
</protein>
<organism evidence="2 3">
    <name type="scientific">Lentibacillus populi</name>
    <dbReference type="NCBI Taxonomy" id="1827502"/>
    <lineage>
        <taxon>Bacteria</taxon>
        <taxon>Bacillati</taxon>
        <taxon>Bacillota</taxon>
        <taxon>Bacilli</taxon>
        <taxon>Bacillales</taxon>
        <taxon>Bacillaceae</taxon>
        <taxon>Lentibacillus</taxon>
    </lineage>
</organism>
<gene>
    <name evidence="2" type="ORF">GCM10011409_39860</name>
</gene>
<accession>A0A9W5X7R1</accession>
<name>A0A9W5X7R1_9BACI</name>
<evidence type="ECO:0000313" key="2">
    <source>
        <dbReference type="EMBL" id="GGB58404.1"/>
    </source>
</evidence>